<feature type="transmembrane region" description="Helical" evidence="6">
    <location>
        <begin position="155"/>
        <end position="176"/>
    </location>
</feature>
<feature type="transmembrane region" description="Helical" evidence="6">
    <location>
        <begin position="204"/>
        <end position="223"/>
    </location>
</feature>
<feature type="transmembrane region" description="Helical" evidence="6">
    <location>
        <begin position="404"/>
        <end position="433"/>
    </location>
</feature>
<dbReference type="InterPro" id="IPR050495">
    <property type="entry name" value="ATG22/LtaA_families"/>
</dbReference>
<dbReference type="PANTHER" id="PTHR23519:SF1">
    <property type="entry name" value="AUTOPHAGY-RELATED PROTEIN 22"/>
    <property type="match status" value="1"/>
</dbReference>
<keyword evidence="4 6" id="KW-1133">Transmembrane helix</keyword>
<dbReference type="InterPro" id="IPR024671">
    <property type="entry name" value="Atg22-like"/>
</dbReference>
<dbReference type="InterPro" id="IPR036259">
    <property type="entry name" value="MFS_trans_sf"/>
</dbReference>
<feature type="transmembrane region" description="Helical" evidence="6">
    <location>
        <begin position="91"/>
        <end position="109"/>
    </location>
</feature>
<dbReference type="SUPFAM" id="SSF103473">
    <property type="entry name" value="MFS general substrate transporter"/>
    <property type="match status" value="1"/>
</dbReference>
<organism evidence="7 8">
    <name type="scientific">Aurantimonas coralicida</name>
    <dbReference type="NCBI Taxonomy" id="182270"/>
    <lineage>
        <taxon>Bacteria</taxon>
        <taxon>Pseudomonadati</taxon>
        <taxon>Pseudomonadota</taxon>
        <taxon>Alphaproteobacteria</taxon>
        <taxon>Hyphomicrobiales</taxon>
        <taxon>Aurantimonadaceae</taxon>
        <taxon>Aurantimonas</taxon>
    </lineage>
</organism>
<sequence length="479" mass="50538">MIPASDSPPYRMPLRHRPVWGWMAFDFAAQPFFTVIITFVFGPYFVSQLAPDPATGQAWWSGAVTLTGIVVALLSPFLGSIADRAGPRKPWIASFAVVQIGALSLLWFAAPGSPLVLVALLIVLAQISAEFSIVFNDAMIPRLVHRDSIGRVSNIAWGLGYAGGITFLFFTLAFLAGSPATGRTILGLQPLFGLDPAAGEGARATGPLAALWYLVFVLPMFLFPPDRPKAEPITVAARDGLKDLLATWREIRTRPALFRFLIARMIYQDGVSALLVLGGAFAAGMFGWSITESGLFGIILNVTAILGCLAASVLDARLGSKAVITASILCLIAATIGIVSTAPGFTAFGLVVFAPSEAAGLFATAAEKSYIAWGLLIGLAFGPVQASSRSWLAQAVTADEAGRYFGFYALTGRATSFLATGAVAVFTAIAAALTDPVTASRIGMSAIILFLIVGLALLRGTSGPVRARDRQREHRLDSA</sequence>
<feature type="transmembrane region" description="Helical" evidence="6">
    <location>
        <begin position="20"/>
        <end position="46"/>
    </location>
</feature>
<comment type="subcellular location">
    <subcellularLocation>
        <location evidence="1">Endomembrane system</location>
        <topology evidence="1">Multi-pass membrane protein</topology>
    </subcellularLocation>
</comment>
<evidence type="ECO:0000256" key="5">
    <source>
        <dbReference type="ARBA" id="ARBA00023136"/>
    </source>
</evidence>
<feature type="transmembrane region" description="Helical" evidence="6">
    <location>
        <begin position="439"/>
        <end position="458"/>
    </location>
</feature>
<evidence type="ECO:0000256" key="1">
    <source>
        <dbReference type="ARBA" id="ARBA00004127"/>
    </source>
</evidence>
<gene>
    <name evidence="7" type="ORF">ENH89_21705</name>
</gene>
<feature type="transmembrane region" description="Helical" evidence="6">
    <location>
        <begin position="370"/>
        <end position="392"/>
    </location>
</feature>
<keyword evidence="5 6" id="KW-0472">Membrane</keyword>
<dbReference type="AlphaFoldDB" id="A0A9C9TIT5"/>
<feature type="transmembrane region" description="Helical" evidence="6">
    <location>
        <begin position="294"/>
        <end position="314"/>
    </location>
</feature>
<dbReference type="Pfam" id="PF11700">
    <property type="entry name" value="ATG22"/>
    <property type="match status" value="1"/>
</dbReference>
<reference evidence="7" key="1">
    <citation type="journal article" date="2020" name="mSystems">
        <title>Genome- and Community-Level Interaction Insights into Carbon Utilization and Element Cycling Functions of Hydrothermarchaeota in Hydrothermal Sediment.</title>
        <authorList>
            <person name="Zhou Z."/>
            <person name="Liu Y."/>
            <person name="Xu W."/>
            <person name="Pan J."/>
            <person name="Luo Z.H."/>
            <person name="Li M."/>
        </authorList>
    </citation>
    <scope>NUCLEOTIDE SEQUENCE</scope>
    <source>
        <strain evidence="7">HyVt-347</strain>
    </source>
</reference>
<evidence type="ECO:0000313" key="8">
    <source>
        <dbReference type="Proteomes" id="UP000885680"/>
    </source>
</evidence>
<accession>A0A9C9TIT5</accession>
<name>A0A9C9TIT5_9HYPH</name>
<protein>
    <submittedName>
        <fullName evidence="7">MFS transporter</fullName>
    </submittedName>
</protein>
<dbReference type="Proteomes" id="UP000885680">
    <property type="component" value="Unassembled WGS sequence"/>
</dbReference>
<evidence type="ECO:0000256" key="2">
    <source>
        <dbReference type="ARBA" id="ARBA00022448"/>
    </source>
</evidence>
<keyword evidence="2" id="KW-0813">Transport</keyword>
<feature type="transmembrane region" description="Helical" evidence="6">
    <location>
        <begin position="266"/>
        <end position="288"/>
    </location>
</feature>
<feature type="transmembrane region" description="Helical" evidence="6">
    <location>
        <begin position="58"/>
        <end position="79"/>
    </location>
</feature>
<dbReference type="EMBL" id="DRGN01000305">
    <property type="protein sequence ID" value="HEU02880.1"/>
    <property type="molecule type" value="Genomic_DNA"/>
</dbReference>
<dbReference type="Gene3D" id="1.20.1250.20">
    <property type="entry name" value="MFS general substrate transporter like domains"/>
    <property type="match status" value="2"/>
</dbReference>
<comment type="caution">
    <text evidence="7">The sequence shown here is derived from an EMBL/GenBank/DDBJ whole genome shotgun (WGS) entry which is preliminary data.</text>
</comment>
<proteinExistence type="predicted"/>
<dbReference type="GO" id="GO:0012505">
    <property type="term" value="C:endomembrane system"/>
    <property type="evidence" value="ECO:0007669"/>
    <property type="project" value="UniProtKB-SubCell"/>
</dbReference>
<evidence type="ECO:0000313" key="7">
    <source>
        <dbReference type="EMBL" id="HEU02880.1"/>
    </source>
</evidence>
<evidence type="ECO:0000256" key="3">
    <source>
        <dbReference type="ARBA" id="ARBA00022692"/>
    </source>
</evidence>
<feature type="transmembrane region" description="Helical" evidence="6">
    <location>
        <begin position="326"/>
        <end position="350"/>
    </location>
</feature>
<keyword evidence="3 6" id="KW-0812">Transmembrane</keyword>
<evidence type="ECO:0000256" key="6">
    <source>
        <dbReference type="SAM" id="Phobius"/>
    </source>
</evidence>
<dbReference type="PANTHER" id="PTHR23519">
    <property type="entry name" value="AUTOPHAGY-RELATED PROTEIN 22"/>
    <property type="match status" value="1"/>
</dbReference>
<feature type="transmembrane region" description="Helical" evidence="6">
    <location>
        <begin position="115"/>
        <end position="135"/>
    </location>
</feature>
<evidence type="ECO:0000256" key="4">
    <source>
        <dbReference type="ARBA" id="ARBA00022989"/>
    </source>
</evidence>